<name>A0A4Y6PYN2_PERCE</name>
<dbReference type="PANTHER" id="PTHR32114">
    <property type="entry name" value="ABC TRANSPORTER ABCH.3"/>
    <property type="match status" value="1"/>
</dbReference>
<accession>A0A5B8YCN3</accession>
<feature type="coiled-coil region" evidence="1">
    <location>
        <begin position="1060"/>
        <end position="1104"/>
    </location>
</feature>
<feature type="region of interest" description="Disordered" evidence="2">
    <location>
        <begin position="768"/>
        <end position="802"/>
    </location>
</feature>
<protein>
    <recommendedName>
        <fullName evidence="3">Rad50/SbcC-type AAA domain-containing protein</fullName>
    </recommendedName>
</protein>
<feature type="compositionally biased region" description="Basic and acidic residues" evidence="2">
    <location>
        <begin position="930"/>
        <end position="957"/>
    </location>
</feature>
<evidence type="ECO:0000256" key="1">
    <source>
        <dbReference type="SAM" id="Coils"/>
    </source>
</evidence>
<keyword evidence="5" id="KW-1185">Reference proteome</keyword>
<dbReference type="RefSeq" id="WP_141199882.1">
    <property type="nucleotide sequence ID" value="NZ_CP041186.1"/>
</dbReference>
<organism evidence="4 5">
    <name type="scientific">Persicimonas caeni</name>
    <dbReference type="NCBI Taxonomy" id="2292766"/>
    <lineage>
        <taxon>Bacteria</taxon>
        <taxon>Deltaproteobacteria</taxon>
        <taxon>Bradymonadales</taxon>
        <taxon>Bradymonadaceae</taxon>
        <taxon>Persicimonas</taxon>
    </lineage>
</organism>
<evidence type="ECO:0000259" key="3">
    <source>
        <dbReference type="Pfam" id="PF13476"/>
    </source>
</evidence>
<dbReference type="SUPFAM" id="SSF52540">
    <property type="entry name" value="P-loop containing nucleoside triphosphate hydrolases"/>
    <property type="match status" value="1"/>
</dbReference>
<dbReference type="Proteomes" id="UP000315995">
    <property type="component" value="Chromosome"/>
</dbReference>
<dbReference type="Pfam" id="PF13476">
    <property type="entry name" value="AAA_23"/>
    <property type="match status" value="1"/>
</dbReference>
<dbReference type="AlphaFoldDB" id="A0A4Y6PYN2"/>
<dbReference type="Gene3D" id="3.40.50.300">
    <property type="entry name" value="P-loop containing nucleotide triphosphate hydrolases"/>
    <property type="match status" value="2"/>
</dbReference>
<dbReference type="OrthoDB" id="9795626at2"/>
<proteinExistence type="predicted"/>
<gene>
    <name evidence="4" type="ORF">FIV42_22575</name>
</gene>
<dbReference type="Pfam" id="PF13558">
    <property type="entry name" value="SbcC_Walker_B"/>
    <property type="match status" value="1"/>
</dbReference>
<dbReference type="Gene3D" id="1.10.287.1490">
    <property type="match status" value="1"/>
</dbReference>
<dbReference type="PANTHER" id="PTHR32114:SF2">
    <property type="entry name" value="ABC TRANSPORTER ABCH.3"/>
    <property type="match status" value="1"/>
</dbReference>
<dbReference type="InterPro" id="IPR038729">
    <property type="entry name" value="Rad50/SbcC_AAA"/>
</dbReference>
<dbReference type="InterPro" id="IPR027417">
    <property type="entry name" value="P-loop_NTPase"/>
</dbReference>
<keyword evidence="1" id="KW-0175">Coiled coil</keyword>
<accession>A0A4Y6PYN2</accession>
<feature type="region of interest" description="Disordered" evidence="2">
    <location>
        <begin position="377"/>
        <end position="428"/>
    </location>
</feature>
<feature type="region of interest" description="Disordered" evidence="2">
    <location>
        <begin position="928"/>
        <end position="957"/>
    </location>
</feature>
<feature type="domain" description="Rad50/SbcC-type AAA" evidence="3">
    <location>
        <begin position="5"/>
        <end position="218"/>
    </location>
</feature>
<reference evidence="4 5" key="1">
    <citation type="submission" date="2019-06" db="EMBL/GenBank/DDBJ databases">
        <title>Persicimonas caeni gen. nov., sp. nov., a predatory bacterium isolated from solar saltern.</title>
        <authorList>
            <person name="Wang S."/>
        </authorList>
    </citation>
    <scope>NUCLEOTIDE SEQUENCE [LARGE SCALE GENOMIC DNA]</scope>
    <source>
        <strain evidence="4 5">YN101</strain>
    </source>
</reference>
<feature type="coiled-coil region" evidence="1">
    <location>
        <begin position="849"/>
        <end position="904"/>
    </location>
</feature>
<evidence type="ECO:0000313" key="5">
    <source>
        <dbReference type="Proteomes" id="UP000315995"/>
    </source>
</evidence>
<dbReference type="EMBL" id="CP041186">
    <property type="protein sequence ID" value="QDG53426.1"/>
    <property type="molecule type" value="Genomic_DNA"/>
</dbReference>
<evidence type="ECO:0000256" key="2">
    <source>
        <dbReference type="SAM" id="MobiDB-lite"/>
    </source>
</evidence>
<evidence type="ECO:0000313" key="4">
    <source>
        <dbReference type="EMBL" id="QDG53426.1"/>
    </source>
</evidence>
<sequence length="1272" mass="141267">MQFHRIDITNINSLYGDNPVDIDGEFADVPLYLIMGPTGSGKTTILDAICLALFGTTPRQTDADGGAAGIGAQVNSRGTGRSKAGVVFSLLDAAQGERVRYNAVWEFWRAHDKSDGTPQDPRRELHRMKADGEWETIVSTTKQTEYRDVFNEVLDGMTLADFLRSVMLAQGDFSALLKASPSEKAAILERLTDTGDYQRLGRLAQQRWRQERDRLELLEDRVANFDGATPEEIDAAEQRLVRDQHDCDELEAWRDAAKLRREWLEQHARFEDELDAAREAQKQALAAKEEHAEAFARRDADRKAAPAREPLREVRRLEGDIETLDEKLPELAEICDAKAEALGSAREAEKEAKDALDAAEAAFAEIKPQIEEAKSIKSDLKNARQQRGELSTKVDEKREALDNAKATVEKASEAKKEAEASKDKAAARLSERAGDAELDTAIAALQAELHALANTEERVERASTKLEEVQEDIAQKVDKKATLDEELQAKQTELAPLEEAVEDAEAKLAELLGDAEKPRERYDELNAQMQAVTRRREALGELTKLVGELRAKRDERGELAKHKEEAAAKVAEADEQLDSLAERRTKLEADADKLAARITELDQNLLAAELRRTLHEGAPCPVCGDEEHPRIDHYGAEALDAREKDDQQERERLQEEAAELREQLDALEARIEEQTKTKVTHAETVTRLAAKLEAADDELERLLGAIDETTAKVGEALEAFAPDTETAEQEIDAAGDALSEKLDALEQQKQALNTAEDALADARAALKEAKADSETLEEKQKDMARRLENARNNEKTAKVEHRAAVDEADAARVELRRKFDAAGIEVRLADDTPDFEGALEGAQERFAGYKAAKDAADKVAKALTDAEQTYAQAETHRDNAKENLAAAEADFKKARDRAGTLEETLATKLDGRDPDAVEELHAKTIKAARSAKEARSEERQKVEKAAQKAKDDLARAKTRREELTGDLKAARAELDKAIAAIDGVSTVEEVDAALLEADERSRLEALCEGIETALHDAARDIKSLDAKLTQHDEQKPEDFVPGDYDVETLRGAEEQLDDAVAVYNQRIGALRQEIDQLRTKLADFRELLEERDAQKEEYEGWNELNRLIGVGGGERFKQFAQALNLDRIVDSANHRLRELHPRYRLKTQHDEKSGLPTLDFEIVDRYHAGEARSLSTLSGGETFLVSLALALALADQQQIKMPIETLFLDEGFGTLDRDSLSNAVGILNELHARSGRTVGVISHVEALQDRITSQVRVEPQQEGRSKVVLEQQ</sequence>